<dbReference type="PROSITE" id="PS52015">
    <property type="entry name" value="TONB_CTD"/>
    <property type="match status" value="1"/>
</dbReference>
<feature type="domain" description="TonB C-terminal" evidence="2">
    <location>
        <begin position="128"/>
        <end position="219"/>
    </location>
</feature>
<organism evidence="3 4">
    <name type="scientific">Tenacibaculum caenipelagi</name>
    <dbReference type="NCBI Taxonomy" id="1325435"/>
    <lineage>
        <taxon>Bacteria</taxon>
        <taxon>Pseudomonadati</taxon>
        <taxon>Bacteroidota</taxon>
        <taxon>Flavobacteriia</taxon>
        <taxon>Flavobacteriales</taxon>
        <taxon>Flavobacteriaceae</taxon>
        <taxon>Tenacibaculum</taxon>
    </lineage>
</organism>
<dbReference type="RefSeq" id="WP_133535707.1">
    <property type="nucleotide sequence ID" value="NZ_SNYH01000003.1"/>
</dbReference>
<dbReference type="GO" id="GO:0055085">
    <property type="term" value="P:transmembrane transport"/>
    <property type="evidence" value="ECO:0007669"/>
    <property type="project" value="InterPro"/>
</dbReference>
<dbReference type="OrthoDB" id="1039448at2"/>
<protein>
    <submittedName>
        <fullName evidence="3">TonB-like protein</fullName>
    </submittedName>
</protein>
<reference evidence="3 4" key="1">
    <citation type="submission" date="2019-03" db="EMBL/GenBank/DDBJ databases">
        <title>Genomic Encyclopedia of Type Strains, Phase III (KMG-III): the genomes of soil and plant-associated and newly described type strains.</title>
        <authorList>
            <person name="Whitman W."/>
        </authorList>
    </citation>
    <scope>NUCLEOTIDE SEQUENCE [LARGE SCALE GENOMIC DNA]</scope>
    <source>
        <strain evidence="3 4">CECT 8283</strain>
    </source>
</reference>
<evidence type="ECO:0000259" key="2">
    <source>
        <dbReference type="PROSITE" id="PS52015"/>
    </source>
</evidence>
<name>A0A4R6TIQ0_9FLAO</name>
<dbReference type="SUPFAM" id="SSF74653">
    <property type="entry name" value="TolA/TonB C-terminal domain"/>
    <property type="match status" value="1"/>
</dbReference>
<proteinExistence type="predicted"/>
<dbReference type="Proteomes" id="UP000295390">
    <property type="component" value="Unassembled WGS sequence"/>
</dbReference>
<dbReference type="Gene3D" id="3.30.1150.10">
    <property type="match status" value="1"/>
</dbReference>
<sequence length="219" mass="24864">MKTTLLLFFLFLAQINYGQNVCTSPEENTIDLNVISLKKCDATAEKTQPRKRISTTLTARNRIKKVRKTPQKNQSYLSANSSLSIITDNNLTIENILKSQTKEILFSVVEMAPLFPNCKNISNEQAKKCFKDNMQQHFTKNFYPEVFSEEGIQGRILIQFTIDVYGKPKKIQVISSKTSDVITNEIHRIINKLPLLSSGKEKGIPVDVTYSFPISLTLN</sequence>
<dbReference type="AlphaFoldDB" id="A0A4R6TIQ0"/>
<evidence type="ECO:0000313" key="4">
    <source>
        <dbReference type="Proteomes" id="UP000295390"/>
    </source>
</evidence>
<keyword evidence="1" id="KW-0732">Signal</keyword>
<gene>
    <name evidence="3" type="ORF">DFQ07_1582</name>
</gene>
<dbReference type="Pfam" id="PF03544">
    <property type="entry name" value="TonB_C"/>
    <property type="match status" value="1"/>
</dbReference>
<dbReference type="InterPro" id="IPR037682">
    <property type="entry name" value="TonB_C"/>
</dbReference>
<evidence type="ECO:0000313" key="3">
    <source>
        <dbReference type="EMBL" id="TDQ27731.1"/>
    </source>
</evidence>
<feature type="signal peptide" evidence="1">
    <location>
        <begin position="1"/>
        <end position="18"/>
    </location>
</feature>
<evidence type="ECO:0000256" key="1">
    <source>
        <dbReference type="SAM" id="SignalP"/>
    </source>
</evidence>
<feature type="chain" id="PRO_5020795659" evidence="1">
    <location>
        <begin position="19"/>
        <end position="219"/>
    </location>
</feature>
<accession>A0A4R6TIQ0</accession>
<comment type="caution">
    <text evidence="3">The sequence shown here is derived from an EMBL/GenBank/DDBJ whole genome shotgun (WGS) entry which is preliminary data.</text>
</comment>
<dbReference type="EMBL" id="SNYH01000003">
    <property type="protein sequence ID" value="TDQ27731.1"/>
    <property type="molecule type" value="Genomic_DNA"/>
</dbReference>
<keyword evidence="4" id="KW-1185">Reference proteome</keyword>